<accession>A0A4R2IBC2</accession>
<keyword evidence="1" id="KW-0805">Transcription regulation</keyword>
<dbReference type="Pfam" id="PF01381">
    <property type="entry name" value="HTH_3"/>
    <property type="match status" value="1"/>
</dbReference>
<name>A0A4R2IBC2_9GAMM</name>
<evidence type="ECO:0000313" key="6">
    <source>
        <dbReference type="Proteomes" id="UP000294862"/>
    </source>
</evidence>
<keyword evidence="3" id="KW-0804">Transcription</keyword>
<reference evidence="5 6" key="1">
    <citation type="journal article" date="2015" name="Stand. Genomic Sci.">
        <title>Genomic Encyclopedia of Bacterial and Archaeal Type Strains, Phase III: the genomes of soil and plant-associated and newly described type strains.</title>
        <authorList>
            <person name="Whitman W.B."/>
            <person name="Woyke T."/>
            <person name="Klenk H.P."/>
            <person name="Zhou Y."/>
            <person name="Lilburn T.G."/>
            <person name="Beck B.J."/>
            <person name="De Vos P."/>
            <person name="Vandamme P."/>
            <person name="Eisen J.A."/>
            <person name="Garrity G."/>
            <person name="Hugenholtz P."/>
            <person name="Kyrpides N.C."/>
        </authorList>
    </citation>
    <scope>NUCLEOTIDE SEQUENCE [LARGE SCALE GENOMIC DNA]</scope>
    <source>
        <strain evidence="5 6">A3</strain>
    </source>
</reference>
<dbReference type="PROSITE" id="PS50943">
    <property type="entry name" value="HTH_CROC1"/>
    <property type="match status" value="1"/>
</dbReference>
<evidence type="ECO:0000256" key="3">
    <source>
        <dbReference type="ARBA" id="ARBA00023163"/>
    </source>
</evidence>
<dbReference type="InterPro" id="IPR001387">
    <property type="entry name" value="Cro/C1-type_HTH"/>
</dbReference>
<gene>
    <name evidence="5" type="ORF">EV148_10499</name>
</gene>
<evidence type="ECO:0000259" key="4">
    <source>
        <dbReference type="PROSITE" id="PS50943"/>
    </source>
</evidence>
<evidence type="ECO:0000256" key="2">
    <source>
        <dbReference type="ARBA" id="ARBA00023125"/>
    </source>
</evidence>
<dbReference type="PANTHER" id="PTHR40661">
    <property type="match status" value="1"/>
</dbReference>
<dbReference type="EMBL" id="SLWQ01000004">
    <property type="protein sequence ID" value="TCO40738.1"/>
    <property type="molecule type" value="Genomic_DNA"/>
</dbReference>
<dbReference type="SUPFAM" id="SSF47413">
    <property type="entry name" value="lambda repressor-like DNA-binding domains"/>
    <property type="match status" value="1"/>
</dbReference>
<dbReference type="InterPro" id="IPR010982">
    <property type="entry name" value="Lambda_DNA-bd_dom_sf"/>
</dbReference>
<dbReference type="SMART" id="SM00530">
    <property type="entry name" value="HTH_XRE"/>
    <property type="match status" value="1"/>
</dbReference>
<comment type="caution">
    <text evidence="5">The sequence shown here is derived from an EMBL/GenBank/DDBJ whole genome shotgun (WGS) entry which is preliminary data.</text>
</comment>
<dbReference type="AlphaFoldDB" id="A0A4R2IBC2"/>
<dbReference type="PANTHER" id="PTHR40661:SF3">
    <property type="entry name" value="FELS-1 PROPHAGE TRANSCRIPTIONAL REGULATOR"/>
    <property type="match status" value="1"/>
</dbReference>
<organism evidence="5 6">
    <name type="scientific">Dokdonella fugitiva</name>
    <dbReference type="NCBI Taxonomy" id="328517"/>
    <lineage>
        <taxon>Bacteria</taxon>
        <taxon>Pseudomonadati</taxon>
        <taxon>Pseudomonadota</taxon>
        <taxon>Gammaproteobacteria</taxon>
        <taxon>Lysobacterales</taxon>
        <taxon>Rhodanobacteraceae</taxon>
        <taxon>Dokdonella</taxon>
    </lineage>
</organism>
<evidence type="ECO:0000256" key="1">
    <source>
        <dbReference type="ARBA" id="ARBA00023015"/>
    </source>
</evidence>
<sequence>MKISRTASDDRVKLAGRIRVARRDAKLTQTALAERVGVTPSAAAQWEHPNGTSPGTPRLQEIAAATGVSFEWLATGRGERKQRRPHPDSIPALKLDVYAQDWTEEVLLERFRLLSPRAKQMLVNLLEEVRPGRR</sequence>
<proteinExistence type="predicted"/>
<dbReference type="CDD" id="cd00093">
    <property type="entry name" value="HTH_XRE"/>
    <property type="match status" value="1"/>
</dbReference>
<dbReference type="GO" id="GO:0003677">
    <property type="term" value="F:DNA binding"/>
    <property type="evidence" value="ECO:0007669"/>
    <property type="project" value="UniProtKB-KW"/>
</dbReference>
<keyword evidence="6" id="KW-1185">Reference proteome</keyword>
<feature type="domain" description="HTH cro/C1-type" evidence="4">
    <location>
        <begin position="18"/>
        <end position="73"/>
    </location>
</feature>
<dbReference type="Gene3D" id="1.10.260.40">
    <property type="entry name" value="lambda repressor-like DNA-binding domains"/>
    <property type="match status" value="1"/>
</dbReference>
<protein>
    <submittedName>
        <fullName evidence="5">Transcriptional regulator with XRE-family HTH domain</fullName>
    </submittedName>
</protein>
<evidence type="ECO:0000313" key="5">
    <source>
        <dbReference type="EMBL" id="TCO40738.1"/>
    </source>
</evidence>
<dbReference type="Proteomes" id="UP000294862">
    <property type="component" value="Unassembled WGS sequence"/>
</dbReference>
<keyword evidence="2" id="KW-0238">DNA-binding</keyword>